<dbReference type="STRING" id="471704.A0A151J098"/>
<dbReference type="InterPro" id="IPR012337">
    <property type="entry name" value="RNaseH-like_sf"/>
</dbReference>
<accession>A0A151J098</accession>
<dbReference type="Pfam" id="PF03564">
    <property type="entry name" value="DUF1759"/>
    <property type="match status" value="1"/>
</dbReference>
<proteinExistence type="predicted"/>
<feature type="region of interest" description="Disordered" evidence="1">
    <location>
        <begin position="1"/>
        <end position="30"/>
    </location>
</feature>
<feature type="domain" description="Integrase zinc-binding" evidence="2">
    <location>
        <begin position="501"/>
        <end position="552"/>
    </location>
</feature>
<dbReference type="SUPFAM" id="SSF53098">
    <property type="entry name" value="Ribonuclease H-like"/>
    <property type="match status" value="1"/>
</dbReference>
<dbReference type="Gene3D" id="3.30.420.10">
    <property type="entry name" value="Ribonuclease H-like superfamily/Ribonuclease H"/>
    <property type="match status" value="1"/>
</dbReference>
<evidence type="ECO:0000313" key="3">
    <source>
        <dbReference type="EMBL" id="KYN14628.1"/>
    </source>
</evidence>
<dbReference type="InterPro" id="IPR036397">
    <property type="entry name" value="RNaseH_sf"/>
</dbReference>
<evidence type="ECO:0000256" key="1">
    <source>
        <dbReference type="SAM" id="MobiDB-lite"/>
    </source>
</evidence>
<dbReference type="InterPro" id="IPR041588">
    <property type="entry name" value="Integrase_H2C2"/>
</dbReference>
<name>A0A151J098_9HYME</name>
<evidence type="ECO:0000259" key="2">
    <source>
        <dbReference type="Pfam" id="PF17921"/>
    </source>
</evidence>
<dbReference type="PANTHER" id="PTHR47331">
    <property type="entry name" value="PHD-TYPE DOMAIN-CONTAINING PROTEIN"/>
    <property type="match status" value="1"/>
</dbReference>
<keyword evidence="4" id="KW-1185">Reference proteome</keyword>
<dbReference type="Proteomes" id="UP000078492">
    <property type="component" value="Unassembled WGS sequence"/>
</dbReference>
<dbReference type="PANTHER" id="PTHR47331:SF1">
    <property type="entry name" value="GAG-LIKE PROTEIN"/>
    <property type="match status" value="1"/>
</dbReference>
<feature type="compositionally biased region" description="Polar residues" evidence="1">
    <location>
        <begin position="1"/>
        <end position="22"/>
    </location>
</feature>
<sequence length="692" mass="78980">MEQQELIETSNPSSRSSDSQTADARFGNRRNNLPKINLPSFSGDYHSWRFFYDLFTSMVGENHDLSNVEKMHYLKTCLTGDAARLVTNLKITDNTFGIAWRTLVSPYENKRVLISAQLDKLFSLRPIKSKSAQDLNALIATVSESLGALKALNCHTSSWNPLLIHQLARLLDEDTHEAWELKIGPSISYPTLKEFEEFVFGHTLAWESLASRSVKPTKEKGRFSWPSNKSETKFRSMVATAPITKGGVECRLCKSAHYLFDCPSYSSLPVERRKRTITKLNLCFNCLGNHAANFPSSHCCKKCGSKHHTTLHDNQMTGTVIHWPYRTSEIKLHSLWWHRPSWLSLEPINWPHLHPITPAKIDLEKNPKRAFISHQVSQTPPWDLIERYSSLTKLIRITAICKHVVTWFRQSLKESNNGSLTTLELQESCQFYIRQIQKSSFQQEIKLLTRGERLSKSNPLIKLTPFIDKVGLLRVGGRLQHANLEADVEHPFTLPRQSRFTTLVVADAHLRTMHGRTQVTLAYIRQKYWIIGGRAPVRSFILRCVKCLRYRQSRAQQLMDQLLELKVTPSRPFLHSGVDYAGPISIKTWRGRAAKTYKGYLVIFVCFSTSAVHIEIVTDYTTEAFISAYKRFTARRGICATLHSDCGVASNIATSNLKAQHWKVRHAENNIDCAHKRTGEGSQLRHLNASVE</sequence>
<reference evidence="3 4" key="1">
    <citation type="submission" date="2015-09" db="EMBL/GenBank/DDBJ databases">
        <title>Trachymyrmex cornetzi WGS genome.</title>
        <authorList>
            <person name="Nygaard S."/>
            <person name="Hu H."/>
            <person name="Boomsma J."/>
            <person name="Zhang G."/>
        </authorList>
    </citation>
    <scope>NUCLEOTIDE SEQUENCE [LARGE SCALE GENOMIC DNA]</scope>
    <source>
        <strain evidence="3">Tcor2-1</strain>
        <tissue evidence="3">Whole body</tissue>
    </source>
</reference>
<dbReference type="InterPro" id="IPR005312">
    <property type="entry name" value="DUF1759"/>
</dbReference>
<dbReference type="EMBL" id="KQ980666">
    <property type="protein sequence ID" value="KYN14628.1"/>
    <property type="molecule type" value="Genomic_DNA"/>
</dbReference>
<gene>
    <name evidence="3" type="ORF">ALC57_13157</name>
</gene>
<evidence type="ECO:0000313" key="4">
    <source>
        <dbReference type="Proteomes" id="UP000078492"/>
    </source>
</evidence>
<dbReference type="AlphaFoldDB" id="A0A151J098"/>
<organism evidence="3 4">
    <name type="scientific">Trachymyrmex cornetzi</name>
    <dbReference type="NCBI Taxonomy" id="471704"/>
    <lineage>
        <taxon>Eukaryota</taxon>
        <taxon>Metazoa</taxon>
        <taxon>Ecdysozoa</taxon>
        <taxon>Arthropoda</taxon>
        <taxon>Hexapoda</taxon>
        <taxon>Insecta</taxon>
        <taxon>Pterygota</taxon>
        <taxon>Neoptera</taxon>
        <taxon>Endopterygota</taxon>
        <taxon>Hymenoptera</taxon>
        <taxon>Apocrita</taxon>
        <taxon>Aculeata</taxon>
        <taxon>Formicoidea</taxon>
        <taxon>Formicidae</taxon>
        <taxon>Myrmicinae</taxon>
        <taxon>Trachymyrmex</taxon>
    </lineage>
</organism>
<protein>
    <recommendedName>
        <fullName evidence="2">Integrase zinc-binding domain-containing protein</fullName>
    </recommendedName>
</protein>
<dbReference type="GO" id="GO:0003676">
    <property type="term" value="F:nucleic acid binding"/>
    <property type="evidence" value="ECO:0007669"/>
    <property type="project" value="InterPro"/>
</dbReference>
<dbReference type="Pfam" id="PF17921">
    <property type="entry name" value="Integrase_H2C2"/>
    <property type="match status" value="1"/>
</dbReference>